<dbReference type="Pfam" id="PF07317">
    <property type="entry name" value="PilZN"/>
    <property type="match status" value="1"/>
</dbReference>
<evidence type="ECO:0000259" key="6">
    <source>
        <dbReference type="Pfam" id="PF07317"/>
    </source>
</evidence>
<accession>A0A975ASD0</accession>
<organism evidence="7 8">
    <name type="scientific">Agrilutibacter solisilvae</name>
    <dbReference type="NCBI Taxonomy" id="2763317"/>
    <lineage>
        <taxon>Bacteria</taxon>
        <taxon>Pseudomonadati</taxon>
        <taxon>Pseudomonadota</taxon>
        <taxon>Gammaproteobacteria</taxon>
        <taxon>Lysobacterales</taxon>
        <taxon>Lysobacteraceae</taxon>
        <taxon>Agrilutibacter</taxon>
    </lineage>
</organism>
<dbReference type="GO" id="GO:0009425">
    <property type="term" value="C:bacterial-type flagellum basal body"/>
    <property type="evidence" value="ECO:0007669"/>
    <property type="project" value="UniProtKB-SubCell"/>
</dbReference>
<dbReference type="GO" id="GO:0035438">
    <property type="term" value="F:cyclic-di-GMP binding"/>
    <property type="evidence" value="ECO:0007669"/>
    <property type="project" value="UniProtKB-UniRule"/>
</dbReference>
<dbReference type="InterPro" id="IPR012349">
    <property type="entry name" value="Split_barrel_FMN-bd"/>
</dbReference>
<dbReference type="EMBL" id="CP071518">
    <property type="protein sequence ID" value="QSX77845.1"/>
    <property type="molecule type" value="Genomic_DNA"/>
</dbReference>
<dbReference type="Proteomes" id="UP000639274">
    <property type="component" value="Chromosome"/>
</dbReference>
<keyword evidence="8" id="KW-1185">Reference proteome</keyword>
<dbReference type="GO" id="GO:0071945">
    <property type="term" value="P:regulation of bacterial-type flagellum-dependent cell motility by regulation of motor speed"/>
    <property type="evidence" value="ECO:0007669"/>
    <property type="project" value="UniProtKB-UniRule"/>
</dbReference>
<evidence type="ECO:0000256" key="3">
    <source>
        <dbReference type="ARBA" id="ARBA00023143"/>
    </source>
</evidence>
<keyword evidence="3 4" id="KW-0975">Bacterial flagellum</keyword>
<gene>
    <name evidence="4" type="primary">ycgR</name>
    <name evidence="7" type="ORF">I8J32_014110</name>
</gene>
<keyword evidence="7" id="KW-0282">Flagellum</keyword>
<keyword evidence="7" id="KW-0969">Cilium</keyword>
<comment type="function">
    <text evidence="4">Acts as a flagellar brake, regulating swimming and swarming in a bis-(3'-5') cyclic diguanylic acid (c-di-GMP)-dependent manner. Binds 1 c-di-GMP dimer per subunit. Increasing levels of c-di-GMP lead to decreased motility.</text>
</comment>
<comment type="subcellular location">
    <subcellularLocation>
        <location evidence="4">Bacterial flagellum basal body</location>
    </subcellularLocation>
</comment>
<evidence type="ECO:0000256" key="1">
    <source>
        <dbReference type="ARBA" id="ARBA00022636"/>
    </source>
</evidence>
<evidence type="ECO:0000313" key="8">
    <source>
        <dbReference type="Proteomes" id="UP000639274"/>
    </source>
</evidence>
<reference evidence="7 8" key="1">
    <citation type="submission" date="2021-03" db="EMBL/GenBank/DDBJ databases">
        <title>Lysobacter sp. nov. isolated from soil of gangwondo yeongwol, south Korea.</title>
        <authorList>
            <person name="Kim K.R."/>
            <person name="Kim K.H."/>
            <person name="Jeon C.O."/>
        </authorList>
    </citation>
    <scope>NUCLEOTIDE SEQUENCE [LARGE SCALE GENOMIC DNA]</scope>
    <source>
        <strain evidence="7 8">R19</strain>
    </source>
</reference>
<evidence type="ECO:0000259" key="5">
    <source>
        <dbReference type="Pfam" id="PF07238"/>
    </source>
</evidence>
<sequence>MPHRHATADMPHIAEESAYERYELREPAAILGLLRRMIEQRCTVSVTVAPDTAGAAESQGVVSALLAVDARHLWVDVPRQRHLLDDLLRHSQLSFDSYLDRVHVRFRAGPAHLDTQGGHPALRVPVPGRILHLQRRELMRREPPPGELRCRIPARAPTEGRDHVSATIRDIGGGGLAVLVPESAMRLEVGEILRGCRLEVPDGGALEVDLEICHLREVTQRAASVQQAGCRFVDLSESAQSKLFRYLMQLDRERMARR</sequence>
<dbReference type="Pfam" id="PF07238">
    <property type="entry name" value="PilZ"/>
    <property type="match status" value="1"/>
</dbReference>
<comment type="subunit">
    <text evidence="4">Monomer. Interacts with the flagellar basal bodies.</text>
</comment>
<comment type="similarity">
    <text evidence="4">Belongs to the YcgR family.</text>
</comment>
<evidence type="ECO:0000256" key="2">
    <source>
        <dbReference type="ARBA" id="ARBA00022741"/>
    </source>
</evidence>
<dbReference type="GO" id="GO:0071973">
    <property type="term" value="P:bacterial-type flagellum-dependent cell motility"/>
    <property type="evidence" value="ECO:0007669"/>
    <property type="project" value="UniProtKB-UniRule"/>
</dbReference>
<dbReference type="RefSeq" id="WP_200615698.1">
    <property type="nucleotide sequence ID" value="NZ_CP071518.1"/>
</dbReference>
<dbReference type="InterPro" id="IPR009926">
    <property type="entry name" value="T3SS_YcgR_PilZN"/>
</dbReference>
<dbReference type="InterPro" id="IPR009875">
    <property type="entry name" value="PilZ_domain"/>
</dbReference>
<dbReference type="Gene3D" id="2.30.110.10">
    <property type="entry name" value="Electron Transport, Fmn-binding Protein, Chain A"/>
    <property type="match status" value="1"/>
</dbReference>
<evidence type="ECO:0000313" key="7">
    <source>
        <dbReference type="EMBL" id="QSX77845.1"/>
    </source>
</evidence>
<keyword evidence="2 4" id="KW-0547">Nucleotide-binding</keyword>
<feature type="domain" description="PilZ" evidence="5">
    <location>
        <begin position="134"/>
        <end position="249"/>
    </location>
</feature>
<evidence type="ECO:0000256" key="4">
    <source>
        <dbReference type="HAMAP-Rule" id="MF_01457"/>
    </source>
</evidence>
<keyword evidence="1 4" id="KW-0973">c-di-GMP</keyword>
<dbReference type="Gene3D" id="2.40.10.220">
    <property type="entry name" value="predicted glycosyltransferase like domains"/>
    <property type="match status" value="1"/>
</dbReference>
<protein>
    <recommendedName>
        <fullName evidence="4">Flagellar brake protein YcgR</fullName>
    </recommendedName>
    <alternativeName>
        <fullName evidence="4">Cyclic di-GMP binding protein YcgR</fullName>
    </alternativeName>
</protein>
<proteinExistence type="inferred from homology"/>
<keyword evidence="7" id="KW-0966">Cell projection</keyword>
<dbReference type="AlphaFoldDB" id="A0A975ASD0"/>
<name>A0A975ASD0_9GAMM</name>
<dbReference type="InterPro" id="IPR023787">
    <property type="entry name" value="T3SS_YcgR"/>
</dbReference>
<dbReference type="HAMAP" id="MF_01457">
    <property type="entry name" value="YcgR"/>
    <property type="match status" value="1"/>
</dbReference>
<feature type="domain" description="Type III secretion system flagellar brake protein YcgR PilZN" evidence="6">
    <location>
        <begin position="22"/>
        <end position="131"/>
    </location>
</feature>
<dbReference type="KEGG" id="lsf:I8J32_014110"/>